<dbReference type="InterPro" id="IPR007741">
    <property type="entry name" value="Ribosomal_mL43/mS25/NADH_DH"/>
</dbReference>
<sequence>MTTKTWRLFWGSGPARVPLQNGVGRYVQQLQRITFKFCKTHGGSLGMREYIEKDLVEFARHNPGVVVYLKPRRHRSPCLKAEYLNGEDDYISTQKHTCEDIKKWVEYLRCRSGYPVEHLINYHHTDHPSIQGPWTPWLHRDHKLNVVQYPNEELSTAHKVKKTATEELMELYEKQKMLTEMEKTS</sequence>
<name>A0AAE1K8M5_PETCI</name>
<dbReference type="EMBL" id="JAWQEG010003310">
    <property type="protein sequence ID" value="KAK3866932.1"/>
    <property type="molecule type" value="Genomic_DNA"/>
</dbReference>
<dbReference type="AlphaFoldDB" id="A0AAE1K8M5"/>
<dbReference type="PANTHER" id="PTHR21396">
    <property type="entry name" value="39S RIBOSOMAL PROTEIN L43"/>
    <property type="match status" value="1"/>
</dbReference>
<dbReference type="SUPFAM" id="SSF52833">
    <property type="entry name" value="Thioredoxin-like"/>
    <property type="match status" value="1"/>
</dbReference>
<evidence type="ECO:0000313" key="9">
    <source>
        <dbReference type="Proteomes" id="UP001286313"/>
    </source>
</evidence>
<comment type="caution">
    <text evidence="8">The sequence shown here is derived from an EMBL/GenBank/DDBJ whole genome shotgun (WGS) entry which is preliminary data.</text>
</comment>
<accession>A0AAE1K8M5</accession>
<evidence type="ECO:0000259" key="7">
    <source>
        <dbReference type="SMART" id="SM00916"/>
    </source>
</evidence>
<dbReference type="GO" id="GO:0032543">
    <property type="term" value="P:mitochondrial translation"/>
    <property type="evidence" value="ECO:0007669"/>
    <property type="project" value="InterPro"/>
</dbReference>
<keyword evidence="3" id="KW-0689">Ribosomal protein</keyword>
<reference evidence="8" key="1">
    <citation type="submission" date="2023-10" db="EMBL/GenBank/DDBJ databases">
        <title>Genome assemblies of two species of porcelain crab, Petrolisthes cinctipes and Petrolisthes manimaculis (Anomura: Porcellanidae).</title>
        <authorList>
            <person name="Angst P."/>
        </authorList>
    </citation>
    <scope>NUCLEOTIDE SEQUENCE</scope>
    <source>
        <strain evidence="8">PB745_01</strain>
        <tissue evidence="8">Gill</tissue>
    </source>
</reference>
<evidence type="ECO:0000256" key="6">
    <source>
        <dbReference type="ARBA" id="ARBA00035188"/>
    </source>
</evidence>
<comment type="subcellular location">
    <subcellularLocation>
        <location evidence="1">Mitochondrion</location>
    </subcellularLocation>
</comment>
<dbReference type="SMART" id="SM00916">
    <property type="entry name" value="L51_S25_CI-B8"/>
    <property type="match status" value="1"/>
</dbReference>
<evidence type="ECO:0000313" key="8">
    <source>
        <dbReference type="EMBL" id="KAK3866932.1"/>
    </source>
</evidence>
<keyword evidence="9" id="KW-1185">Reference proteome</keyword>
<dbReference type="PANTHER" id="PTHR21396:SF2">
    <property type="entry name" value="LARGE RIBOSOMAL SUBUNIT PROTEIN ML43"/>
    <property type="match status" value="1"/>
</dbReference>
<dbReference type="InterPro" id="IPR039927">
    <property type="entry name" value="Ribosomal_mL43"/>
</dbReference>
<evidence type="ECO:0000256" key="2">
    <source>
        <dbReference type="ARBA" id="ARBA00006073"/>
    </source>
</evidence>
<comment type="similarity">
    <text evidence="2">Belongs to the mitochondrion-specific ribosomal protein mL43 family.</text>
</comment>
<dbReference type="Proteomes" id="UP001286313">
    <property type="component" value="Unassembled WGS sequence"/>
</dbReference>
<feature type="domain" description="Ribosomal protein/NADH dehydrogenase" evidence="7">
    <location>
        <begin position="39"/>
        <end position="112"/>
    </location>
</feature>
<dbReference type="Gene3D" id="3.40.30.10">
    <property type="entry name" value="Glutaredoxin"/>
    <property type="match status" value="1"/>
</dbReference>
<organism evidence="8 9">
    <name type="scientific">Petrolisthes cinctipes</name>
    <name type="common">Flat porcelain crab</name>
    <dbReference type="NCBI Taxonomy" id="88211"/>
    <lineage>
        <taxon>Eukaryota</taxon>
        <taxon>Metazoa</taxon>
        <taxon>Ecdysozoa</taxon>
        <taxon>Arthropoda</taxon>
        <taxon>Crustacea</taxon>
        <taxon>Multicrustacea</taxon>
        <taxon>Malacostraca</taxon>
        <taxon>Eumalacostraca</taxon>
        <taxon>Eucarida</taxon>
        <taxon>Decapoda</taxon>
        <taxon>Pleocyemata</taxon>
        <taxon>Anomura</taxon>
        <taxon>Galatheoidea</taxon>
        <taxon>Porcellanidae</taxon>
        <taxon>Petrolisthes</taxon>
    </lineage>
</organism>
<evidence type="ECO:0000256" key="5">
    <source>
        <dbReference type="ARBA" id="ARBA00023274"/>
    </source>
</evidence>
<dbReference type="GO" id="GO:0003735">
    <property type="term" value="F:structural constituent of ribosome"/>
    <property type="evidence" value="ECO:0007669"/>
    <property type="project" value="InterPro"/>
</dbReference>
<keyword evidence="5" id="KW-0687">Ribonucleoprotein</keyword>
<evidence type="ECO:0000256" key="4">
    <source>
        <dbReference type="ARBA" id="ARBA00023128"/>
    </source>
</evidence>
<dbReference type="GO" id="GO:0005762">
    <property type="term" value="C:mitochondrial large ribosomal subunit"/>
    <property type="evidence" value="ECO:0007669"/>
    <property type="project" value="TreeGrafter"/>
</dbReference>
<evidence type="ECO:0000256" key="3">
    <source>
        <dbReference type="ARBA" id="ARBA00022980"/>
    </source>
</evidence>
<proteinExistence type="inferred from homology"/>
<dbReference type="Pfam" id="PF05047">
    <property type="entry name" value="L51_S25_CI-B8"/>
    <property type="match status" value="1"/>
</dbReference>
<dbReference type="InterPro" id="IPR036249">
    <property type="entry name" value="Thioredoxin-like_sf"/>
</dbReference>
<keyword evidence="4" id="KW-0496">Mitochondrion</keyword>
<gene>
    <name evidence="8" type="ORF">Pcinc_027562</name>
</gene>
<evidence type="ECO:0000256" key="1">
    <source>
        <dbReference type="ARBA" id="ARBA00004173"/>
    </source>
</evidence>
<protein>
    <recommendedName>
        <fullName evidence="6">Large ribosomal subunit protein mL43</fullName>
    </recommendedName>
</protein>